<keyword evidence="2" id="KW-1133">Transmembrane helix</keyword>
<feature type="transmembrane region" description="Helical" evidence="2">
    <location>
        <begin position="43"/>
        <end position="59"/>
    </location>
</feature>
<organism evidence="5 6">
    <name type="scientific">Novosphingobium mangrovi</name>
    <name type="common">ex Huang et al. 2023</name>
    <dbReference type="NCBI Taxonomy" id="2976432"/>
    <lineage>
        <taxon>Bacteria</taxon>
        <taxon>Pseudomonadati</taxon>
        <taxon>Pseudomonadota</taxon>
        <taxon>Alphaproteobacteria</taxon>
        <taxon>Sphingomonadales</taxon>
        <taxon>Sphingomonadaceae</taxon>
        <taxon>Novosphingobium</taxon>
    </lineage>
</organism>
<dbReference type="Proteomes" id="UP001165583">
    <property type="component" value="Unassembled WGS sequence"/>
</dbReference>
<feature type="transmembrane region" description="Helical" evidence="2">
    <location>
        <begin position="65"/>
        <end position="83"/>
    </location>
</feature>
<evidence type="ECO:0000259" key="3">
    <source>
        <dbReference type="Pfam" id="PF01370"/>
    </source>
</evidence>
<comment type="caution">
    <text evidence="5">The sequence shown here is derived from an EMBL/GenBank/DDBJ whole genome shotgun (WGS) entry which is preliminary data.</text>
</comment>
<feature type="domain" description="DUF1731" evidence="4">
    <location>
        <begin position="430"/>
        <end position="475"/>
    </location>
</feature>
<dbReference type="CDD" id="cd05242">
    <property type="entry name" value="SDR_a8"/>
    <property type="match status" value="1"/>
</dbReference>
<feature type="domain" description="NAD-dependent epimerase/dehydratase" evidence="3">
    <location>
        <begin position="184"/>
        <end position="395"/>
    </location>
</feature>
<dbReference type="Pfam" id="PF08338">
    <property type="entry name" value="DUF1731"/>
    <property type="match status" value="1"/>
</dbReference>
<dbReference type="InterPro" id="IPR010099">
    <property type="entry name" value="SDR39U1"/>
</dbReference>
<sequence length="500" mass="54615">MTDILWTAIFVQMMMGAFDTFYHHEGTERLAWRPSQHMELRLHGVRNLAYAVMFAMLGWSEPQGLWAAGLIALMAGELLITLWDFVEEDRTRHLPGTERVTHTLLTLNYGVILALLIPWLFEGASAPTALKPAFHGPMSWLCAIAAIGVIISGLRDLAAAARCKRLVDTEAASLAAVLTARKSVLVTGGTGFVGRRLVDALVSAGHEVIVLTRNRKAAQGALGPVRIVTSLDEISDDARIDAVVNLAGEPISDSPWTRDKRIRIVRSRLDVTREVLRLIARLDRKPEVLVSGSAIGWYGLRGDQPLTESNLGTPCFSRRICVSWERAAKRAEAMGVRTVLLRTGLVLDRHGGMLARLLAPFEFGLGGRFGDGRHWMSWIHRDDLVRLIAHAIAEPGLSGPVNGTAPGPVTNRHFVRALGKVLHRPALVPIPGWPLRLVLGGFAEELLLSGQRVYPDAAMRSGFVFHYATIEEALCKIVGNDPAPHGVAARSANHRQLAGV</sequence>
<dbReference type="RefSeq" id="WP_260043632.1">
    <property type="nucleotide sequence ID" value="NZ_JANZXA010000001.1"/>
</dbReference>
<dbReference type="SUPFAM" id="SSF51735">
    <property type="entry name" value="NAD(P)-binding Rossmann-fold domains"/>
    <property type="match status" value="1"/>
</dbReference>
<protein>
    <submittedName>
        <fullName evidence="5">TIGR01777 family oxidoreductase</fullName>
    </submittedName>
</protein>
<dbReference type="InterPro" id="IPR001509">
    <property type="entry name" value="Epimerase_deHydtase"/>
</dbReference>
<feature type="transmembrane region" description="Helical" evidence="2">
    <location>
        <begin position="104"/>
        <end position="121"/>
    </location>
</feature>
<evidence type="ECO:0000256" key="1">
    <source>
        <dbReference type="ARBA" id="ARBA00009353"/>
    </source>
</evidence>
<dbReference type="NCBIfam" id="TIGR01777">
    <property type="entry name" value="yfcH"/>
    <property type="match status" value="1"/>
</dbReference>
<evidence type="ECO:0000256" key="2">
    <source>
        <dbReference type="SAM" id="Phobius"/>
    </source>
</evidence>
<comment type="similarity">
    <text evidence="1">Belongs to the NAD(P)-dependent epimerase/dehydratase family. SDR39U1 subfamily.</text>
</comment>
<proteinExistence type="inferred from homology"/>
<dbReference type="Gene3D" id="3.40.50.720">
    <property type="entry name" value="NAD(P)-binding Rossmann-like Domain"/>
    <property type="match status" value="1"/>
</dbReference>
<dbReference type="Pfam" id="PF01370">
    <property type="entry name" value="Epimerase"/>
    <property type="match status" value="1"/>
</dbReference>
<reference evidence="5" key="1">
    <citation type="submission" date="2022-09" db="EMBL/GenBank/DDBJ databases">
        <title>Novosphingobium sp. Nov., a polycyclic aromatic hydrocarbon-degrading bacterium isolated form mangrove sediments in HongKong.</title>
        <authorList>
            <person name="Hu Z."/>
        </authorList>
    </citation>
    <scope>NUCLEOTIDE SEQUENCE</scope>
    <source>
        <strain evidence="5">HK4-1</strain>
    </source>
</reference>
<gene>
    <name evidence="5" type="ORF">NZK81_02845</name>
</gene>
<dbReference type="EMBL" id="JANZXA010000001">
    <property type="protein sequence ID" value="MCT2398478.1"/>
    <property type="molecule type" value="Genomic_DNA"/>
</dbReference>
<evidence type="ECO:0000313" key="6">
    <source>
        <dbReference type="Proteomes" id="UP001165583"/>
    </source>
</evidence>
<evidence type="ECO:0000259" key="4">
    <source>
        <dbReference type="Pfam" id="PF08338"/>
    </source>
</evidence>
<accession>A0ABT2I104</accession>
<keyword evidence="2" id="KW-0472">Membrane</keyword>
<dbReference type="InterPro" id="IPR013549">
    <property type="entry name" value="DUF1731"/>
</dbReference>
<name>A0ABT2I104_9SPHN</name>
<keyword evidence="2" id="KW-0812">Transmembrane</keyword>
<dbReference type="PANTHER" id="PTHR11092:SF0">
    <property type="entry name" value="EPIMERASE FAMILY PROTEIN SDR39U1"/>
    <property type="match status" value="1"/>
</dbReference>
<dbReference type="PANTHER" id="PTHR11092">
    <property type="entry name" value="SUGAR NUCLEOTIDE EPIMERASE RELATED"/>
    <property type="match status" value="1"/>
</dbReference>
<feature type="transmembrane region" description="Helical" evidence="2">
    <location>
        <begin position="6"/>
        <end position="22"/>
    </location>
</feature>
<keyword evidence="6" id="KW-1185">Reference proteome</keyword>
<evidence type="ECO:0000313" key="5">
    <source>
        <dbReference type="EMBL" id="MCT2398478.1"/>
    </source>
</evidence>
<dbReference type="InterPro" id="IPR036291">
    <property type="entry name" value="NAD(P)-bd_dom_sf"/>
</dbReference>
<feature type="transmembrane region" description="Helical" evidence="2">
    <location>
        <begin position="133"/>
        <end position="154"/>
    </location>
</feature>